<gene>
    <name evidence="2" type="ORF">RFI_21147</name>
</gene>
<protein>
    <submittedName>
        <fullName evidence="2">Uncharacterized protein</fullName>
    </submittedName>
</protein>
<proteinExistence type="predicted"/>
<dbReference type="Proteomes" id="UP000023152">
    <property type="component" value="Unassembled WGS sequence"/>
</dbReference>
<organism evidence="2 3">
    <name type="scientific">Reticulomyxa filosa</name>
    <dbReference type="NCBI Taxonomy" id="46433"/>
    <lineage>
        <taxon>Eukaryota</taxon>
        <taxon>Sar</taxon>
        <taxon>Rhizaria</taxon>
        <taxon>Retaria</taxon>
        <taxon>Foraminifera</taxon>
        <taxon>Monothalamids</taxon>
        <taxon>Reticulomyxidae</taxon>
        <taxon>Reticulomyxa</taxon>
    </lineage>
</organism>
<feature type="compositionally biased region" description="Basic and acidic residues" evidence="1">
    <location>
        <begin position="176"/>
        <end position="185"/>
    </location>
</feature>
<feature type="compositionally biased region" description="Acidic residues" evidence="1">
    <location>
        <begin position="109"/>
        <end position="156"/>
    </location>
</feature>
<name>X6MRB9_RETFI</name>
<dbReference type="SUPFAM" id="SSF48371">
    <property type="entry name" value="ARM repeat"/>
    <property type="match status" value="1"/>
</dbReference>
<accession>X6MRB9</accession>
<evidence type="ECO:0000313" key="2">
    <source>
        <dbReference type="EMBL" id="ETO16211.1"/>
    </source>
</evidence>
<comment type="caution">
    <text evidence="2">The sequence shown here is derived from an EMBL/GenBank/DDBJ whole genome shotgun (WGS) entry which is preliminary data.</text>
</comment>
<dbReference type="AlphaFoldDB" id="X6MRB9"/>
<feature type="compositionally biased region" description="Basic and acidic residues" evidence="1">
    <location>
        <begin position="192"/>
        <end position="202"/>
    </location>
</feature>
<feature type="region of interest" description="Disordered" evidence="1">
    <location>
        <begin position="109"/>
        <end position="202"/>
    </location>
</feature>
<keyword evidence="3" id="KW-1185">Reference proteome</keyword>
<dbReference type="EMBL" id="ASPP01018475">
    <property type="protein sequence ID" value="ETO16211.1"/>
    <property type="molecule type" value="Genomic_DNA"/>
</dbReference>
<reference evidence="2 3" key="1">
    <citation type="journal article" date="2013" name="Curr. Biol.">
        <title>The Genome of the Foraminiferan Reticulomyxa filosa.</title>
        <authorList>
            <person name="Glockner G."/>
            <person name="Hulsmann N."/>
            <person name="Schleicher M."/>
            <person name="Noegel A.A."/>
            <person name="Eichinger L."/>
            <person name="Gallinger C."/>
            <person name="Pawlowski J."/>
            <person name="Sierra R."/>
            <person name="Euteneuer U."/>
            <person name="Pillet L."/>
            <person name="Moustafa A."/>
            <person name="Platzer M."/>
            <person name="Groth M."/>
            <person name="Szafranski K."/>
            <person name="Schliwa M."/>
        </authorList>
    </citation>
    <scope>NUCLEOTIDE SEQUENCE [LARGE SCALE GENOMIC DNA]</scope>
</reference>
<evidence type="ECO:0000313" key="3">
    <source>
        <dbReference type="Proteomes" id="UP000023152"/>
    </source>
</evidence>
<evidence type="ECO:0000256" key="1">
    <source>
        <dbReference type="SAM" id="MobiDB-lite"/>
    </source>
</evidence>
<dbReference type="InterPro" id="IPR016024">
    <property type="entry name" value="ARM-type_fold"/>
</dbReference>
<sequence>MEMCMLKYSSTKNATTQGAMLSIVCLICFADPEQFLKMLHLKNKVNDLLDLIGKEFGNMKWPQQRCVIVGLSSVLTLEPLQLPPSLHPNRLVQLAVDLVTYLLEFNFEEEGAVEDDDEEDDDDMVDGDEVEVENVDDDDDDDDDEDDDDDDDNDNDNDNKDDNKDNASQNSGVSNDETKKNKMETGEDDDERSVHHFTERNETLNLAANADYVNQEDADYAKKMKDFV</sequence>